<dbReference type="Proteomes" id="UP001652740">
    <property type="component" value="Unplaced"/>
</dbReference>
<protein>
    <recommendedName>
        <fullName evidence="8">Gustatory receptor</fullName>
    </recommendedName>
</protein>
<sequence length="429" mass="48170">MSRPQCMAWGATAVVLLVSRAAGVAPLRLRRRPDGWLVTVSPYVYVYDVILFSFIVSVGVAGLILDLNAEPSRAVRMRTPTKRILWIADFGVVLLTALVGAYEGPFRMNSMIRYLNELQKINTIINIQSSASTEKKRTIVLVSIMFGFLLVTVLDIWTIMVDVIRYGRDRFIACLYMSFGYSYMAMIFLKSQFVVGALAVHSTLKNLNDVLETETIIQGAAFGINDNFAMNKKNRIYPSNISTNVNCISYSDYLKSHPNKKSHETVRRLALSFSNICYVVTSVTKCHENSLLLLIATFAIHLVIIPYYISLALQYSESQVEAVLLLLLWYGTHLMSLALLVEPCHWTLEELNRTHVLVSILTDSVSADELLSKELNEFFKHLALNKITFSPLGICTLARPLCATIMGILTTYLVIIFQFQTSADKADGF</sequence>
<comment type="similarity">
    <text evidence="8">Belongs to the insect chemoreceptor superfamily. Gustatory receptor (GR) family.</text>
</comment>
<feature type="transmembrane region" description="Helical" evidence="8">
    <location>
        <begin position="291"/>
        <end position="310"/>
    </location>
</feature>
<evidence type="ECO:0000256" key="5">
    <source>
        <dbReference type="ARBA" id="ARBA00023136"/>
    </source>
</evidence>
<dbReference type="PANTHER" id="PTHR21143:SF123">
    <property type="entry name" value="GUSTATORY RECEPTOR FOR SUGAR TASTE 43A-RELATED"/>
    <property type="match status" value="1"/>
</dbReference>
<evidence type="ECO:0000256" key="4">
    <source>
        <dbReference type="ARBA" id="ARBA00022989"/>
    </source>
</evidence>
<evidence type="ECO:0000256" key="7">
    <source>
        <dbReference type="ARBA" id="ARBA00023224"/>
    </source>
</evidence>
<dbReference type="InterPro" id="IPR013604">
    <property type="entry name" value="7TM_chemorcpt"/>
</dbReference>
<comment type="subcellular location">
    <subcellularLocation>
        <location evidence="1 8">Cell membrane</location>
        <topology evidence="1 8">Multi-pass membrane protein</topology>
    </subcellularLocation>
</comment>
<evidence type="ECO:0000256" key="1">
    <source>
        <dbReference type="ARBA" id="ARBA00004651"/>
    </source>
</evidence>
<feature type="transmembrane region" description="Helical" evidence="8">
    <location>
        <begin position="84"/>
        <end position="102"/>
    </location>
</feature>
<dbReference type="PANTHER" id="PTHR21143">
    <property type="entry name" value="INVERTEBRATE GUSTATORY RECEPTOR"/>
    <property type="match status" value="1"/>
</dbReference>
<evidence type="ECO:0000313" key="9">
    <source>
        <dbReference type="Proteomes" id="UP001652740"/>
    </source>
</evidence>
<keyword evidence="9" id="KW-1185">Reference proteome</keyword>
<keyword evidence="2 8" id="KW-1003">Cell membrane</keyword>
<evidence type="ECO:0000256" key="6">
    <source>
        <dbReference type="ARBA" id="ARBA00023170"/>
    </source>
</evidence>
<organism evidence="9 10">
    <name type="scientific">Galleria mellonella</name>
    <name type="common">Greater wax moth</name>
    <dbReference type="NCBI Taxonomy" id="7137"/>
    <lineage>
        <taxon>Eukaryota</taxon>
        <taxon>Metazoa</taxon>
        <taxon>Ecdysozoa</taxon>
        <taxon>Arthropoda</taxon>
        <taxon>Hexapoda</taxon>
        <taxon>Insecta</taxon>
        <taxon>Pterygota</taxon>
        <taxon>Neoptera</taxon>
        <taxon>Endopterygota</taxon>
        <taxon>Lepidoptera</taxon>
        <taxon>Glossata</taxon>
        <taxon>Ditrysia</taxon>
        <taxon>Pyraloidea</taxon>
        <taxon>Pyralidae</taxon>
        <taxon>Galleriinae</taxon>
        <taxon>Galleria</taxon>
    </lineage>
</organism>
<keyword evidence="6 8" id="KW-0675">Receptor</keyword>
<dbReference type="RefSeq" id="XP_052751838.1">
    <property type="nucleotide sequence ID" value="XM_052895878.1"/>
</dbReference>
<comment type="function">
    <text evidence="8">Gustatory receptor which mediates acceptance or avoidance behavior, depending on its substrates.</text>
</comment>
<evidence type="ECO:0000256" key="8">
    <source>
        <dbReference type="RuleBase" id="RU363108"/>
    </source>
</evidence>
<keyword evidence="5 8" id="KW-0472">Membrane</keyword>
<accession>A0ABM3MKZ8</accession>
<name>A0ABM3MKZ8_GALME</name>
<feature type="transmembrane region" description="Helical" evidence="8">
    <location>
        <begin position="45"/>
        <end position="64"/>
    </location>
</feature>
<proteinExistence type="inferred from homology"/>
<feature type="transmembrane region" description="Helical" evidence="8">
    <location>
        <begin position="397"/>
        <end position="417"/>
    </location>
</feature>
<reference evidence="10" key="1">
    <citation type="submission" date="2025-08" db="UniProtKB">
        <authorList>
            <consortium name="RefSeq"/>
        </authorList>
    </citation>
    <scope>IDENTIFICATION</scope>
    <source>
        <tissue evidence="10">Whole larvae</tissue>
    </source>
</reference>
<keyword evidence="3 8" id="KW-0812">Transmembrane</keyword>
<feature type="transmembrane region" description="Helical" evidence="8">
    <location>
        <begin position="139"/>
        <end position="159"/>
    </location>
</feature>
<keyword evidence="7 8" id="KW-0807">Transducer</keyword>
<evidence type="ECO:0000256" key="2">
    <source>
        <dbReference type="ARBA" id="ARBA00022475"/>
    </source>
</evidence>
<gene>
    <name evidence="10" type="primary">LOC113509288</name>
</gene>
<feature type="transmembrane region" description="Helical" evidence="8">
    <location>
        <begin position="171"/>
        <end position="189"/>
    </location>
</feature>
<evidence type="ECO:0000313" key="10">
    <source>
        <dbReference type="RefSeq" id="XP_052751838.1"/>
    </source>
</evidence>
<dbReference type="Pfam" id="PF08395">
    <property type="entry name" value="7tm_7"/>
    <property type="match status" value="1"/>
</dbReference>
<evidence type="ECO:0000256" key="3">
    <source>
        <dbReference type="ARBA" id="ARBA00022692"/>
    </source>
</evidence>
<keyword evidence="4 8" id="KW-1133">Transmembrane helix</keyword>
<dbReference type="GeneID" id="113509288"/>
<feature type="transmembrane region" description="Helical" evidence="8">
    <location>
        <begin position="322"/>
        <end position="341"/>
    </location>
</feature>